<feature type="signal peptide" evidence="2">
    <location>
        <begin position="1"/>
        <end position="27"/>
    </location>
</feature>
<dbReference type="AlphaFoldDB" id="A0A7S1ZHL9"/>
<organism evidence="3">
    <name type="scientific">Ditylum brightwellii</name>
    <dbReference type="NCBI Taxonomy" id="49249"/>
    <lineage>
        <taxon>Eukaryota</taxon>
        <taxon>Sar</taxon>
        <taxon>Stramenopiles</taxon>
        <taxon>Ochrophyta</taxon>
        <taxon>Bacillariophyta</taxon>
        <taxon>Mediophyceae</taxon>
        <taxon>Lithodesmiophycidae</taxon>
        <taxon>Lithodesmiales</taxon>
        <taxon>Lithodesmiaceae</taxon>
        <taxon>Ditylum</taxon>
    </lineage>
</organism>
<feature type="region of interest" description="Disordered" evidence="1">
    <location>
        <begin position="22"/>
        <end position="108"/>
    </location>
</feature>
<accession>A0A7S1ZHL9</accession>
<gene>
    <name evidence="3" type="ORF">DBRI1063_LOCUS15721</name>
</gene>
<proteinExistence type="predicted"/>
<keyword evidence="2" id="KW-0732">Signal</keyword>
<feature type="compositionally biased region" description="Basic and acidic residues" evidence="1">
    <location>
        <begin position="43"/>
        <end position="56"/>
    </location>
</feature>
<sequence>MTSMKRTRILLFLAPLAVFGGPTLISGDKLSPEQEYGYQSNHKNFDKEDATGDRRLAKSSSADGLKAKGTKADSRKYEDSEDDYEEGRSGKGSKSSSKGSKGRRAVLR</sequence>
<protein>
    <recommendedName>
        <fullName evidence="4">RxLR effector protein</fullName>
    </recommendedName>
</protein>
<evidence type="ECO:0000256" key="2">
    <source>
        <dbReference type="SAM" id="SignalP"/>
    </source>
</evidence>
<evidence type="ECO:0000256" key="1">
    <source>
        <dbReference type="SAM" id="MobiDB-lite"/>
    </source>
</evidence>
<name>A0A7S1ZHL9_9STRA</name>
<evidence type="ECO:0000313" key="3">
    <source>
        <dbReference type="EMBL" id="CAD9339312.1"/>
    </source>
</evidence>
<evidence type="ECO:0008006" key="4">
    <source>
        <dbReference type="Google" id="ProtNLM"/>
    </source>
</evidence>
<reference evidence="3" key="1">
    <citation type="submission" date="2021-01" db="EMBL/GenBank/DDBJ databases">
        <authorList>
            <person name="Corre E."/>
            <person name="Pelletier E."/>
            <person name="Niang G."/>
            <person name="Scheremetjew M."/>
            <person name="Finn R."/>
            <person name="Kale V."/>
            <person name="Holt S."/>
            <person name="Cochrane G."/>
            <person name="Meng A."/>
            <person name="Brown T."/>
            <person name="Cohen L."/>
        </authorList>
    </citation>
    <scope>NUCLEOTIDE SEQUENCE</scope>
    <source>
        <strain evidence="3">Pop2</strain>
    </source>
</reference>
<dbReference type="EMBL" id="HBGN01024579">
    <property type="protein sequence ID" value="CAD9339312.1"/>
    <property type="molecule type" value="Transcribed_RNA"/>
</dbReference>
<feature type="chain" id="PRO_5031487512" description="RxLR effector protein" evidence="2">
    <location>
        <begin position="28"/>
        <end position="108"/>
    </location>
</feature>